<dbReference type="EC" id="3.5.1.88" evidence="2"/>
<keyword evidence="4" id="KW-1185">Reference proteome</keyword>
<dbReference type="SUPFAM" id="SSF56420">
    <property type="entry name" value="Peptide deformylase"/>
    <property type="match status" value="1"/>
</dbReference>
<comment type="cofactor">
    <cofactor evidence="2">
        <name>Fe(2+)</name>
        <dbReference type="ChEBI" id="CHEBI:29033"/>
    </cofactor>
    <text evidence="2">Binds 1 Fe(2+) ion.</text>
</comment>
<dbReference type="Gene3D" id="3.90.45.10">
    <property type="entry name" value="Peptide deformylase"/>
    <property type="match status" value="1"/>
</dbReference>
<keyword evidence="2" id="KW-0408">Iron</keyword>
<dbReference type="RefSeq" id="WP_093393981.1">
    <property type="nucleotide sequence ID" value="NZ_FOUU01000002.1"/>
</dbReference>
<keyword evidence="2" id="KW-0378">Hydrolase</keyword>
<dbReference type="InterPro" id="IPR036821">
    <property type="entry name" value="Peptide_deformylase_sf"/>
</dbReference>
<dbReference type="GO" id="GO:0042586">
    <property type="term" value="F:peptide deformylase activity"/>
    <property type="evidence" value="ECO:0007669"/>
    <property type="project" value="UniProtKB-UniRule"/>
</dbReference>
<dbReference type="Proteomes" id="UP000199611">
    <property type="component" value="Unassembled WGS sequence"/>
</dbReference>
<dbReference type="InterPro" id="IPR023635">
    <property type="entry name" value="Peptide_deformylase"/>
</dbReference>
<proteinExistence type="inferred from homology"/>
<accession>A0A1I4SM54</accession>
<evidence type="ECO:0000256" key="2">
    <source>
        <dbReference type="HAMAP-Rule" id="MF_00163"/>
    </source>
</evidence>
<dbReference type="GO" id="GO:0006412">
    <property type="term" value="P:translation"/>
    <property type="evidence" value="ECO:0007669"/>
    <property type="project" value="UniProtKB-UniRule"/>
</dbReference>
<comment type="catalytic activity">
    <reaction evidence="2">
        <text>N-terminal N-formyl-L-methionyl-[peptide] + H2O = N-terminal L-methionyl-[peptide] + formate</text>
        <dbReference type="Rhea" id="RHEA:24420"/>
        <dbReference type="Rhea" id="RHEA-COMP:10639"/>
        <dbReference type="Rhea" id="RHEA-COMP:10640"/>
        <dbReference type="ChEBI" id="CHEBI:15377"/>
        <dbReference type="ChEBI" id="CHEBI:15740"/>
        <dbReference type="ChEBI" id="CHEBI:49298"/>
        <dbReference type="ChEBI" id="CHEBI:64731"/>
        <dbReference type="EC" id="3.5.1.88"/>
    </reaction>
</comment>
<feature type="binding site" evidence="2">
    <location>
        <position position="139"/>
    </location>
    <ligand>
        <name>Fe cation</name>
        <dbReference type="ChEBI" id="CHEBI:24875"/>
    </ligand>
</feature>
<gene>
    <name evidence="2" type="primary">def</name>
    <name evidence="3" type="ORF">SAMN05660836_01034</name>
</gene>
<protein>
    <recommendedName>
        <fullName evidence="2">Peptide deformylase</fullName>
        <shortName evidence="2">PDF</shortName>
        <ecNumber evidence="2">3.5.1.88</ecNumber>
    </recommendedName>
    <alternativeName>
        <fullName evidence="2">Polypeptide deformylase</fullName>
    </alternativeName>
</protein>
<dbReference type="CDD" id="cd00487">
    <property type="entry name" value="Pep_deformylase"/>
    <property type="match status" value="1"/>
</dbReference>
<reference evidence="3 4" key="1">
    <citation type="submission" date="2016-10" db="EMBL/GenBank/DDBJ databases">
        <authorList>
            <person name="de Groot N.N."/>
        </authorList>
    </citation>
    <scope>NUCLEOTIDE SEQUENCE [LARGE SCALE GENOMIC DNA]</scope>
    <source>
        <strain evidence="3 4">DSM 9990</strain>
    </source>
</reference>
<dbReference type="OrthoDB" id="9804313at2"/>
<feature type="active site" evidence="2">
    <location>
        <position position="136"/>
    </location>
</feature>
<dbReference type="PRINTS" id="PR01576">
    <property type="entry name" value="PDEFORMYLASE"/>
</dbReference>
<dbReference type="HAMAP" id="MF_00163">
    <property type="entry name" value="Pep_deformylase"/>
    <property type="match status" value="1"/>
</dbReference>
<dbReference type="PANTHER" id="PTHR10458:SF22">
    <property type="entry name" value="PEPTIDE DEFORMYLASE"/>
    <property type="match status" value="1"/>
</dbReference>
<evidence type="ECO:0000256" key="1">
    <source>
        <dbReference type="ARBA" id="ARBA00010759"/>
    </source>
</evidence>
<dbReference type="PANTHER" id="PTHR10458">
    <property type="entry name" value="PEPTIDE DEFORMYLASE"/>
    <property type="match status" value="1"/>
</dbReference>
<keyword evidence="2" id="KW-0479">Metal-binding</keyword>
<evidence type="ECO:0000313" key="4">
    <source>
        <dbReference type="Proteomes" id="UP000199611"/>
    </source>
</evidence>
<dbReference type="STRING" id="39841.SAMN05660836_01034"/>
<feature type="binding site" evidence="2">
    <location>
        <position position="135"/>
    </location>
    <ligand>
        <name>Fe cation</name>
        <dbReference type="ChEBI" id="CHEBI:24875"/>
    </ligand>
</feature>
<dbReference type="EMBL" id="FOUU01000002">
    <property type="protein sequence ID" value="SFM65363.1"/>
    <property type="molecule type" value="Genomic_DNA"/>
</dbReference>
<dbReference type="NCBIfam" id="NF001159">
    <property type="entry name" value="PRK00150.1-3"/>
    <property type="match status" value="1"/>
</dbReference>
<evidence type="ECO:0000313" key="3">
    <source>
        <dbReference type="EMBL" id="SFM65363.1"/>
    </source>
</evidence>
<comment type="similarity">
    <text evidence="1 2">Belongs to the polypeptide deformylase family.</text>
</comment>
<comment type="function">
    <text evidence="2">Removes the formyl group from the N-terminal Met of newly synthesized proteins. Requires at least a dipeptide for an efficient rate of reaction. N-terminal L-methionine is a prerequisite for activity but the enzyme has broad specificity at other positions.</text>
</comment>
<sequence length="174" mass="19299">MALLRIHTYPDPVLKQTAKPVGSVDSSVRKLINDMAETMYDAPGIGLAATQVGDLRRVIVLDLQKPEVQEGLIALVNPVIVHAEGRTKYEEGCLSVPGYYARVKRYERVRVKGLDPDGKEVVIDADGLLAIVLQHEIDHLDGYLFIDRLGPVARELFLRRWKKSKMAQEAGIAG</sequence>
<dbReference type="Pfam" id="PF01327">
    <property type="entry name" value="Pep_deformylase"/>
    <property type="match status" value="1"/>
</dbReference>
<keyword evidence="2" id="KW-0648">Protein biosynthesis</keyword>
<dbReference type="PIRSF" id="PIRSF004749">
    <property type="entry name" value="Pep_def"/>
    <property type="match status" value="1"/>
</dbReference>
<dbReference type="AlphaFoldDB" id="A0A1I4SM54"/>
<dbReference type="GO" id="GO:0046872">
    <property type="term" value="F:metal ion binding"/>
    <property type="evidence" value="ECO:0007669"/>
    <property type="project" value="UniProtKB-KW"/>
</dbReference>
<organism evidence="3 4">
    <name type="scientific">Thermodesulforhabdus norvegica</name>
    <dbReference type="NCBI Taxonomy" id="39841"/>
    <lineage>
        <taxon>Bacteria</taxon>
        <taxon>Pseudomonadati</taxon>
        <taxon>Thermodesulfobacteriota</taxon>
        <taxon>Syntrophobacteria</taxon>
        <taxon>Syntrophobacterales</taxon>
        <taxon>Thermodesulforhabdaceae</taxon>
        <taxon>Thermodesulforhabdus</taxon>
    </lineage>
</organism>
<dbReference type="NCBIfam" id="TIGR00079">
    <property type="entry name" value="pept_deformyl"/>
    <property type="match status" value="1"/>
</dbReference>
<name>A0A1I4SM54_9BACT</name>
<feature type="binding site" evidence="2">
    <location>
        <position position="93"/>
    </location>
    <ligand>
        <name>Fe cation</name>
        <dbReference type="ChEBI" id="CHEBI:24875"/>
    </ligand>
</feature>